<evidence type="ECO:0000256" key="1">
    <source>
        <dbReference type="SAM" id="MobiDB-lite"/>
    </source>
</evidence>
<protein>
    <submittedName>
        <fullName evidence="2">Uncharacterized protein</fullName>
    </submittedName>
</protein>
<keyword evidence="3" id="KW-1185">Reference proteome</keyword>
<accession>A0ABP9MIZ5</accession>
<comment type="caution">
    <text evidence="2">The sequence shown here is derived from an EMBL/GenBank/DDBJ whole genome shotgun (WGS) entry which is preliminary data.</text>
</comment>
<reference evidence="3" key="1">
    <citation type="journal article" date="2019" name="Int. J. Syst. Evol. Microbiol.">
        <title>The Global Catalogue of Microorganisms (GCM) 10K type strain sequencing project: providing services to taxonomists for standard genome sequencing and annotation.</title>
        <authorList>
            <consortium name="The Broad Institute Genomics Platform"/>
            <consortium name="The Broad Institute Genome Sequencing Center for Infectious Disease"/>
            <person name="Wu L."/>
            <person name="Ma J."/>
        </authorList>
    </citation>
    <scope>NUCLEOTIDE SEQUENCE [LARGE SCALE GENOMIC DNA]</scope>
    <source>
        <strain evidence="3">JCM 18019</strain>
    </source>
</reference>
<evidence type="ECO:0000313" key="2">
    <source>
        <dbReference type="EMBL" id="GAA5094878.1"/>
    </source>
</evidence>
<dbReference type="EMBL" id="BAABHX010000004">
    <property type="protein sequence ID" value="GAA5094878.1"/>
    <property type="molecule type" value="Genomic_DNA"/>
</dbReference>
<dbReference type="Proteomes" id="UP001500353">
    <property type="component" value="Unassembled WGS sequence"/>
</dbReference>
<name>A0ABP9MIZ5_9FLAO</name>
<gene>
    <name evidence="2" type="ORF">GCM10023210_26950</name>
</gene>
<feature type="region of interest" description="Disordered" evidence="1">
    <location>
        <begin position="497"/>
        <end position="525"/>
    </location>
</feature>
<proteinExistence type="predicted"/>
<organism evidence="2 3">
    <name type="scientific">Chryseobacterium ginsengisoli</name>
    <dbReference type="NCBI Taxonomy" id="363853"/>
    <lineage>
        <taxon>Bacteria</taxon>
        <taxon>Pseudomonadati</taxon>
        <taxon>Bacteroidota</taxon>
        <taxon>Flavobacteriia</taxon>
        <taxon>Flavobacteriales</taxon>
        <taxon>Weeksellaceae</taxon>
        <taxon>Chryseobacterium group</taxon>
        <taxon>Chryseobacterium</taxon>
    </lineage>
</organism>
<feature type="compositionally biased region" description="Basic and acidic residues" evidence="1">
    <location>
        <begin position="510"/>
        <end position="525"/>
    </location>
</feature>
<evidence type="ECO:0000313" key="3">
    <source>
        <dbReference type="Proteomes" id="UP001500353"/>
    </source>
</evidence>
<sequence length="1013" mass="115875">MAKIIGCKFDRDEVIVYGRSKKPIDPHKAKLLEEERKRIKKDDVIIVDTGFTNNAKFYVDASCFEDNKISPNVKWTMAYQHAFYDASTKGGNIPPELWALNEGDKSIKYLGMDKHYKKGEFLTVKLLGNSESMYYYGYIQKVIVFTDKPEDGFTFYIIPVSYPHISFAHFENSEKNWQYGEAVNLLVHYHNLCSTDNNILYSQVFVIENNNSNKAITAEEGNEIDFENIKHVSVWSSEESPMPEIDKREKGVNSLGKYSILIDYENWRKGEVKEKQFSVISVVYAKKYDYWGNVTYKVKRFRNFLAQPTNNLYQYDSKTLSIKDIDIKESSISSRIVVQKDFISEILAKREIEKHNMIQYIGDIEYNRKENNPCAFSVITVNDGKNDIEIFNEYKLNKKVDDETSRFVDIVVGDKDKKKVKVTAKFKKNKDAKPEAVRTLQNGHSCQKILNDGEFHNGINDVFKMGWIVGQWVPSKDPALFAERYMKMLGLGNKPKFYNPSNGSSSPKLEWNKPDQDAKGMKTSEDEQKKYEAVTVAGIQGLTDKDYTIDEGNDSITLELQYIYNKMYNSRISYYLYEEQKYLKEGILSDNFKNLWVVDYLLKWIKNEPLEQIYFVPVTTCRYPNQIAQIRVFPDMKWVLNFNYNIETPLYYKSSTALETYYSGYNEGSDIVTSNSSRRAAIQESNTTNILQPYAGTKSSFGLSIECEVSGEDDVINLGKDFAEKYRKMLSPFLSMINTLDSSFGVSKAETERNDQRNSSDTSKGLFDRLNSYPWSFELKPPSLGVGLGIGYATSKNGIITYELDGRLKADPIIGADVTLDILALGSKFKPWGAIIDALDIASWLANAFSGGRLELEYKIEVRFSAEVKLVGKKIKDAEGDEPAVYESEANMKYNFADKTLDFNGGLEGKILGEIEISLSVRFMSKNKVEAKPENDKHNIAEIGAGVQASSYVELKCPFKLNKDGNLDMDFFFSGIELKVWFKASINDKNNDEEADISKKIIPHFNEIKTFKF</sequence>
<dbReference type="RefSeq" id="WP_345204957.1">
    <property type="nucleotide sequence ID" value="NZ_BAABHX010000004.1"/>
</dbReference>